<protein>
    <recommendedName>
        <fullName evidence="4">DUF5077 domain-containing protein</fullName>
    </recommendedName>
</protein>
<dbReference type="STRING" id="1335309.GA0116948_105269"/>
<dbReference type="EMBL" id="FMAR01000005">
    <property type="protein sequence ID" value="SCC30618.1"/>
    <property type="molecule type" value="Genomic_DNA"/>
</dbReference>
<evidence type="ECO:0000256" key="1">
    <source>
        <dbReference type="SAM" id="SignalP"/>
    </source>
</evidence>
<organism evidence="2 3">
    <name type="scientific">Chitinophaga costaii</name>
    <dbReference type="NCBI Taxonomy" id="1335309"/>
    <lineage>
        <taxon>Bacteria</taxon>
        <taxon>Pseudomonadati</taxon>
        <taxon>Bacteroidota</taxon>
        <taxon>Chitinophagia</taxon>
        <taxon>Chitinophagales</taxon>
        <taxon>Chitinophagaceae</taxon>
        <taxon>Chitinophaga</taxon>
    </lineage>
</organism>
<evidence type="ECO:0008006" key="4">
    <source>
        <dbReference type="Google" id="ProtNLM"/>
    </source>
</evidence>
<keyword evidence="3" id="KW-1185">Reference proteome</keyword>
<feature type="signal peptide" evidence="1">
    <location>
        <begin position="1"/>
        <end position="20"/>
    </location>
</feature>
<reference evidence="2 3" key="1">
    <citation type="submission" date="2016-08" db="EMBL/GenBank/DDBJ databases">
        <authorList>
            <person name="Seilhamer J.J."/>
        </authorList>
    </citation>
    <scope>NUCLEOTIDE SEQUENCE [LARGE SCALE GENOMIC DNA]</scope>
    <source>
        <strain evidence="2 3">A37T2</strain>
    </source>
</reference>
<accession>A0A1C4DH50</accession>
<sequence length="307" mass="34397">MLRICICLFLLIAYAPVSLRAQHAALSSGSIRSWLDSTRSLPLAGGRRTAACYEMLWYDFRVARTATVEWMYGELIIPGGTVVPYSYYCLLSADGFYAGLQQKREGRQFIFSVWDAGGGKNNAAKMPADSQAVLLQAGHSVLLGRFGGEGSGVQTRWLFNWQTDSAYKLLTHLQCDTVAQTTTITLFFHDGQRWKMIAKVRRPHFISTTKGYASFLEDWSGRGDRRRRAVFYRQQWVRTTDGVWKQPAYAMVMNYTKKKVFNYGAVSCTDGGYFLVTGAGFTNFYAPDKTRLPYLGGGSPPVAVLPE</sequence>
<gene>
    <name evidence="2" type="ORF">GA0116948_105269</name>
</gene>
<proteinExistence type="predicted"/>
<name>A0A1C4DH50_9BACT</name>
<dbReference type="Proteomes" id="UP000242818">
    <property type="component" value="Unassembled WGS sequence"/>
</dbReference>
<feature type="chain" id="PRO_5008690495" description="DUF5077 domain-containing protein" evidence="1">
    <location>
        <begin position="21"/>
        <end position="307"/>
    </location>
</feature>
<dbReference type="AlphaFoldDB" id="A0A1C4DH50"/>
<evidence type="ECO:0000313" key="2">
    <source>
        <dbReference type="EMBL" id="SCC30618.1"/>
    </source>
</evidence>
<dbReference type="InterPro" id="IPR021862">
    <property type="entry name" value="DUF3472"/>
</dbReference>
<keyword evidence="1" id="KW-0732">Signal</keyword>
<dbReference type="OrthoDB" id="6014523at2"/>
<dbReference type="Pfam" id="PF11958">
    <property type="entry name" value="DUF3472"/>
    <property type="match status" value="1"/>
</dbReference>
<evidence type="ECO:0000313" key="3">
    <source>
        <dbReference type="Proteomes" id="UP000242818"/>
    </source>
</evidence>
<dbReference type="RefSeq" id="WP_089711646.1">
    <property type="nucleotide sequence ID" value="NZ_FMAR01000005.1"/>
</dbReference>